<dbReference type="EMBL" id="JAGMUV010000005">
    <property type="protein sequence ID" value="KAH7157046.1"/>
    <property type="molecule type" value="Genomic_DNA"/>
</dbReference>
<dbReference type="AlphaFoldDB" id="A0A9P9FBY4"/>
<dbReference type="Proteomes" id="UP000738349">
    <property type="component" value="Unassembled WGS sequence"/>
</dbReference>
<gene>
    <name evidence="1" type="ORF">EDB81DRAFT_411339</name>
</gene>
<sequence length="216" mass="23328">MAQPQQQTPGQEPPVAAVDPAATIPHYPYALIPPIDHDPAGGDLIPKCYIAGGIFVPIKGDLSEAFTTPATRVARLREAIAQLDAHSAAVQSNLLNLITRETARLAQDGRRHEASFAANGPVPEIAPGLEPDDLDEMIGNMSAHHTPGADYNIAVIPEPDFPSAFTARSPREWTANETLRSLNKGITDLDGYEKHVKRVRDGYEEALKQALETEAK</sequence>
<organism evidence="1 2">
    <name type="scientific">Dactylonectria macrodidyma</name>
    <dbReference type="NCBI Taxonomy" id="307937"/>
    <lineage>
        <taxon>Eukaryota</taxon>
        <taxon>Fungi</taxon>
        <taxon>Dikarya</taxon>
        <taxon>Ascomycota</taxon>
        <taxon>Pezizomycotina</taxon>
        <taxon>Sordariomycetes</taxon>
        <taxon>Hypocreomycetidae</taxon>
        <taxon>Hypocreales</taxon>
        <taxon>Nectriaceae</taxon>
        <taxon>Dactylonectria</taxon>
    </lineage>
</organism>
<comment type="caution">
    <text evidence="1">The sequence shown here is derived from an EMBL/GenBank/DDBJ whole genome shotgun (WGS) entry which is preliminary data.</text>
</comment>
<reference evidence="1" key="1">
    <citation type="journal article" date="2021" name="Nat. Commun.">
        <title>Genetic determinants of endophytism in the Arabidopsis root mycobiome.</title>
        <authorList>
            <person name="Mesny F."/>
            <person name="Miyauchi S."/>
            <person name="Thiergart T."/>
            <person name="Pickel B."/>
            <person name="Atanasova L."/>
            <person name="Karlsson M."/>
            <person name="Huettel B."/>
            <person name="Barry K.W."/>
            <person name="Haridas S."/>
            <person name="Chen C."/>
            <person name="Bauer D."/>
            <person name="Andreopoulos W."/>
            <person name="Pangilinan J."/>
            <person name="LaButti K."/>
            <person name="Riley R."/>
            <person name="Lipzen A."/>
            <person name="Clum A."/>
            <person name="Drula E."/>
            <person name="Henrissat B."/>
            <person name="Kohler A."/>
            <person name="Grigoriev I.V."/>
            <person name="Martin F.M."/>
            <person name="Hacquard S."/>
        </authorList>
    </citation>
    <scope>NUCLEOTIDE SEQUENCE</scope>
    <source>
        <strain evidence="1">MPI-CAGE-AT-0147</strain>
    </source>
</reference>
<dbReference type="OrthoDB" id="4900256at2759"/>
<evidence type="ECO:0000313" key="2">
    <source>
        <dbReference type="Proteomes" id="UP000738349"/>
    </source>
</evidence>
<accession>A0A9P9FBY4</accession>
<keyword evidence="2" id="KW-1185">Reference proteome</keyword>
<evidence type="ECO:0000313" key="1">
    <source>
        <dbReference type="EMBL" id="KAH7157046.1"/>
    </source>
</evidence>
<name>A0A9P9FBY4_9HYPO</name>
<proteinExistence type="predicted"/>
<protein>
    <submittedName>
        <fullName evidence="1">Uncharacterized protein</fullName>
    </submittedName>
</protein>